<dbReference type="Proteomes" id="UP000256373">
    <property type="component" value="Unassembled WGS sequence"/>
</dbReference>
<proteinExistence type="predicted"/>
<dbReference type="PANTHER" id="PTHR43877">
    <property type="entry name" value="AMINOALKYLPHOSPHONATE N-ACETYLTRANSFERASE-RELATED-RELATED"/>
    <property type="match status" value="1"/>
</dbReference>
<dbReference type="SUPFAM" id="SSF55729">
    <property type="entry name" value="Acyl-CoA N-acyltransferases (Nat)"/>
    <property type="match status" value="1"/>
</dbReference>
<dbReference type="EMBL" id="QNUL01000006">
    <property type="protein sequence ID" value="REA62087.1"/>
    <property type="molecule type" value="Genomic_DNA"/>
</dbReference>
<keyword evidence="5" id="KW-1185">Reference proteome</keyword>
<name>A0A3D8YCB5_9BACT</name>
<dbReference type="OrthoDB" id="5319888at2"/>
<evidence type="ECO:0000259" key="3">
    <source>
        <dbReference type="PROSITE" id="PS51186"/>
    </source>
</evidence>
<dbReference type="PROSITE" id="PS51186">
    <property type="entry name" value="GNAT"/>
    <property type="match status" value="1"/>
</dbReference>
<keyword evidence="1 4" id="KW-0808">Transferase</keyword>
<dbReference type="InterPro" id="IPR050832">
    <property type="entry name" value="Bact_Acetyltransf"/>
</dbReference>
<evidence type="ECO:0000313" key="5">
    <source>
        <dbReference type="Proteomes" id="UP000256373"/>
    </source>
</evidence>
<gene>
    <name evidence="4" type="ORF">DSL64_10555</name>
</gene>
<evidence type="ECO:0000256" key="2">
    <source>
        <dbReference type="ARBA" id="ARBA00023315"/>
    </source>
</evidence>
<dbReference type="GO" id="GO:0016747">
    <property type="term" value="F:acyltransferase activity, transferring groups other than amino-acyl groups"/>
    <property type="evidence" value="ECO:0007669"/>
    <property type="project" value="InterPro"/>
</dbReference>
<dbReference type="Pfam" id="PF00583">
    <property type="entry name" value="Acetyltransf_1"/>
    <property type="match status" value="1"/>
</dbReference>
<evidence type="ECO:0000256" key="1">
    <source>
        <dbReference type="ARBA" id="ARBA00022679"/>
    </source>
</evidence>
<dbReference type="Gene3D" id="3.40.630.30">
    <property type="match status" value="1"/>
</dbReference>
<evidence type="ECO:0000313" key="4">
    <source>
        <dbReference type="EMBL" id="REA62087.1"/>
    </source>
</evidence>
<dbReference type="InterPro" id="IPR000182">
    <property type="entry name" value="GNAT_dom"/>
</dbReference>
<feature type="domain" description="N-acetyltransferase" evidence="3">
    <location>
        <begin position="8"/>
        <end position="192"/>
    </location>
</feature>
<accession>A0A3D8YCB5</accession>
<dbReference type="InterPro" id="IPR016181">
    <property type="entry name" value="Acyl_CoA_acyltransferase"/>
</dbReference>
<comment type="caution">
    <text evidence="4">The sequence shown here is derived from an EMBL/GenBank/DDBJ whole genome shotgun (WGS) entry which is preliminary data.</text>
</comment>
<organism evidence="4 5">
    <name type="scientific">Dyadobacter luteus</name>
    <dbReference type="NCBI Taxonomy" id="2259619"/>
    <lineage>
        <taxon>Bacteria</taxon>
        <taxon>Pseudomonadati</taxon>
        <taxon>Bacteroidota</taxon>
        <taxon>Cytophagia</taxon>
        <taxon>Cytophagales</taxon>
        <taxon>Spirosomataceae</taxon>
        <taxon>Dyadobacter</taxon>
    </lineage>
</organism>
<protein>
    <submittedName>
        <fullName evidence="4">GNAT family N-acetyltransferase</fullName>
    </submittedName>
</protein>
<dbReference type="AlphaFoldDB" id="A0A3D8YCB5"/>
<sequence length="192" mass="21758">MVNIYLSEMIRPATPYDAAQVAPLFILAMGHIAGIFANSDRYEDAIPFFENFFKQSDNQYSYAFTQVMEEDNLIIGSITGYDGADLHELRKPILDQVRKTKPGFLPDDETEAGEYYLDCINVHPAHQGKGIGQKLIEAFCERARSLGYDKVGLIVDLDNPRARKFYENQGFSVADLKSFMGHRYFHMVKALG</sequence>
<keyword evidence="2" id="KW-0012">Acyltransferase</keyword>
<dbReference type="RefSeq" id="WP_115830723.1">
    <property type="nucleotide sequence ID" value="NZ_QNUL01000006.1"/>
</dbReference>
<reference evidence="4 5" key="1">
    <citation type="submission" date="2018-07" db="EMBL/GenBank/DDBJ databases">
        <title>Dyadobacter roseus sp. nov., isolated from rose rhizosphere soil.</title>
        <authorList>
            <person name="Chen L."/>
        </authorList>
    </citation>
    <scope>NUCLEOTIDE SEQUENCE [LARGE SCALE GENOMIC DNA]</scope>
    <source>
        <strain evidence="4 5">RS19</strain>
    </source>
</reference>
<dbReference type="CDD" id="cd04301">
    <property type="entry name" value="NAT_SF"/>
    <property type="match status" value="1"/>
</dbReference>